<dbReference type="RefSeq" id="WP_009641521.1">
    <property type="nucleotide sequence ID" value="NZ_CAUUXI010000002.1"/>
</dbReference>
<dbReference type="SUPFAM" id="SSF55729">
    <property type="entry name" value="Acyl-CoA N-acyltransferases (Nat)"/>
    <property type="match status" value="1"/>
</dbReference>
<gene>
    <name evidence="1" type="ORF">SAMN05444420_101168</name>
</gene>
<dbReference type="OrthoDB" id="9806005at2"/>
<evidence type="ECO:0000313" key="1">
    <source>
        <dbReference type="EMBL" id="SDW07036.1"/>
    </source>
</evidence>
<proteinExistence type="predicted"/>
<dbReference type="PANTHER" id="PTHR41368:SF1">
    <property type="entry name" value="PROTEIN YGHO"/>
    <property type="match status" value="1"/>
</dbReference>
<dbReference type="PANTHER" id="PTHR41368">
    <property type="entry name" value="PROTEIN YGHO"/>
    <property type="match status" value="1"/>
</dbReference>
<dbReference type="Proteomes" id="UP000182771">
    <property type="component" value="Unassembled WGS sequence"/>
</dbReference>
<dbReference type="CDD" id="cd04301">
    <property type="entry name" value="NAT_SF"/>
    <property type="match status" value="1"/>
</dbReference>
<name>A0A1H2QIR6_9FLAO</name>
<sequence length="377" mass="43784">MITVKKVEDKKGMLDFVKFPFSLYKDSKTWVPPLIGDELDTLDPEKNPAFENCEATFYLAYDKQQTIVGRIAVIVNHYEINRGVRKVRFGWLDMIDDIAVTDALLKKALDKVQELGLEYAEGPMGFSNMDKVGVQTYGYDHIGGMITWTNYPYYVTHFEKLGWVKEKGYVESSFFLKDVNFDTYKKAGDVVERRYGLSYAPIKTNKDIIPYVDEMFDLFNTSYANLSSFIPVSEKQKEYFKKKYIPFVLPEFIKFILDKEGKIICFAIVIPSFSKALQKANGKLFPFGFYHLWKARKNPKTVEFYLIGISPEYQSKGVPAMLFRDCYLLFKKKGVEQCIITPELENNLAVQKLWKNFNPTDFGRRATYKKYVNEGEL</sequence>
<dbReference type="GeneID" id="85017958"/>
<reference evidence="1 2" key="1">
    <citation type="submission" date="2016-10" db="EMBL/GenBank/DDBJ databases">
        <authorList>
            <person name="Varghese N."/>
            <person name="Submissions S."/>
        </authorList>
    </citation>
    <scope>NUCLEOTIDE SEQUENCE [LARGE SCALE GENOMIC DNA]</scope>
    <source>
        <strain evidence="1 2">DSM 11449</strain>
    </source>
</reference>
<dbReference type="InterPro" id="IPR016181">
    <property type="entry name" value="Acyl_CoA_acyltransferase"/>
</dbReference>
<organism evidence="1 2">
    <name type="scientific">Capnocytophaga granulosa</name>
    <dbReference type="NCBI Taxonomy" id="45242"/>
    <lineage>
        <taxon>Bacteria</taxon>
        <taxon>Pseudomonadati</taxon>
        <taxon>Bacteroidota</taxon>
        <taxon>Flavobacteriia</taxon>
        <taxon>Flavobacteriales</taxon>
        <taxon>Flavobacteriaceae</taxon>
        <taxon>Capnocytophaga</taxon>
    </lineage>
</organism>
<dbReference type="Gene3D" id="3.40.630.30">
    <property type="match status" value="1"/>
</dbReference>
<evidence type="ECO:0008006" key="3">
    <source>
        <dbReference type="Google" id="ProtNLM"/>
    </source>
</evidence>
<comment type="caution">
    <text evidence="1">The sequence shown here is derived from an EMBL/GenBank/DDBJ whole genome shotgun (WGS) entry which is preliminary data.</text>
</comment>
<dbReference type="AlphaFoldDB" id="A0A1H2QIR6"/>
<keyword evidence="2" id="KW-1185">Reference proteome</keyword>
<dbReference type="EMBL" id="FNND01000001">
    <property type="protein sequence ID" value="SDW07036.1"/>
    <property type="molecule type" value="Genomic_DNA"/>
</dbReference>
<evidence type="ECO:0000313" key="2">
    <source>
        <dbReference type="Proteomes" id="UP000182771"/>
    </source>
</evidence>
<protein>
    <recommendedName>
        <fullName evidence="3">N-acetyltransferase domain-containing protein</fullName>
    </recommendedName>
</protein>
<dbReference type="InterPro" id="IPR039968">
    <property type="entry name" value="BcerS-like"/>
</dbReference>
<accession>A0A1H2QIR6</accession>